<evidence type="ECO:0000313" key="1">
    <source>
        <dbReference type="EMBL" id="KAF9755420.1"/>
    </source>
</evidence>
<dbReference type="AlphaFoldDB" id="A0A8H7NGG1"/>
<proteinExistence type="predicted"/>
<dbReference type="Proteomes" id="UP000616885">
    <property type="component" value="Unassembled WGS sequence"/>
</dbReference>
<evidence type="ECO:0000313" key="2">
    <source>
        <dbReference type="Proteomes" id="UP000616885"/>
    </source>
</evidence>
<organism evidence="1 2">
    <name type="scientific">Bionectria ochroleuca</name>
    <name type="common">Gliocladium roseum</name>
    <dbReference type="NCBI Taxonomy" id="29856"/>
    <lineage>
        <taxon>Eukaryota</taxon>
        <taxon>Fungi</taxon>
        <taxon>Dikarya</taxon>
        <taxon>Ascomycota</taxon>
        <taxon>Pezizomycotina</taxon>
        <taxon>Sordariomycetes</taxon>
        <taxon>Hypocreomycetidae</taxon>
        <taxon>Hypocreales</taxon>
        <taxon>Bionectriaceae</taxon>
        <taxon>Clonostachys</taxon>
    </lineage>
</organism>
<sequence length="120" mass="13280">MEGRNDDSSGQLVRPPLLPYRDPDLHRVLPTSTAISIDREEVEGVGGVMCLFGSKLDVVLPKAETEVYFVGFMPGGPEVASGLCCWPHRAYDQGSMRRCSVVWTPIEDESWASNYTALVY</sequence>
<protein>
    <submittedName>
        <fullName evidence="1">Uncharacterized protein</fullName>
    </submittedName>
</protein>
<comment type="caution">
    <text evidence="1">The sequence shown here is derived from an EMBL/GenBank/DDBJ whole genome shotgun (WGS) entry which is preliminary data.</text>
</comment>
<reference evidence="1" key="1">
    <citation type="submission" date="2020-10" db="EMBL/GenBank/DDBJ databases">
        <title>High-Quality Genome Resource of Clonostachys rosea strain S41 by Oxford Nanopore Long-Read Sequencing.</title>
        <authorList>
            <person name="Wang H."/>
        </authorList>
    </citation>
    <scope>NUCLEOTIDE SEQUENCE</scope>
    <source>
        <strain evidence="1">S41</strain>
    </source>
</reference>
<name>A0A8H7NGG1_BIOOC</name>
<gene>
    <name evidence="1" type="ORF">IM811_010861</name>
</gene>
<accession>A0A8H7NGG1</accession>
<dbReference type="EMBL" id="JADCTT010000003">
    <property type="protein sequence ID" value="KAF9755420.1"/>
    <property type="molecule type" value="Genomic_DNA"/>
</dbReference>